<comment type="caution">
    <text evidence="1">The sequence shown here is derived from an EMBL/GenBank/DDBJ whole genome shotgun (WGS) entry which is preliminary data.</text>
</comment>
<protein>
    <recommendedName>
        <fullName evidence="3">Amino acid kinase family protein</fullName>
    </recommendedName>
</protein>
<organism evidence="1 2">
    <name type="scientific">Pseudobythopirellula maris</name>
    <dbReference type="NCBI Taxonomy" id="2527991"/>
    <lineage>
        <taxon>Bacteria</taxon>
        <taxon>Pseudomonadati</taxon>
        <taxon>Planctomycetota</taxon>
        <taxon>Planctomycetia</taxon>
        <taxon>Pirellulales</taxon>
        <taxon>Lacipirellulaceae</taxon>
        <taxon>Pseudobythopirellula</taxon>
    </lineage>
</organism>
<dbReference type="Proteomes" id="UP000315440">
    <property type="component" value="Unassembled WGS sequence"/>
</dbReference>
<reference evidence="1 2" key="1">
    <citation type="submission" date="2019-02" db="EMBL/GenBank/DDBJ databases">
        <title>Deep-cultivation of Planctomycetes and their phenomic and genomic characterization uncovers novel biology.</title>
        <authorList>
            <person name="Wiegand S."/>
            <person name="Jogler M."/>
            <person name="Boedeker C."/>
            <person name="Pinto D."/>
            <person name="Vollmers J."/>
            <person name="Rivas-Marin E."/>
            <person name="Kohn T."/>
            <person name="Peeters S.H."/>
            <person name="Heuer A."/>
            <person name="Rast P."/>
            <person name="Oberbeckmann S."/>
            <person name="Bunk B."/>
            <person name="Jeske O."/>
            <person name="Meyerdierks A."/>
            <person name="Storesund J.E."/>
            <person name="Kallscheuer N."/>
            <person name="Luecker S."/>
            <person name="Lage O.M."/>
            <person name="Pohl T."/>
            <person name="Merkel B.J."/>
            <person name="Hornburger P."/>
            <person name="Mueller R.-W."/>
            <person name="Bruemmer F."/>
            <person name="Labrenz M."/>
            <person name="Spormann A.M."/>
            <person name="Op Den Camp H."/>
            <person name="Overmann J."/>
            <person name="Amann R."/>
            <person name="Jetten M.S.M."/>
            <person name="Mascher T."/>
            <person name="Medema M.H."/>
            <person name="Devos D.P."/>
            <person name="Kaster A.-K."/>
            <person name="Ovreas L."/>
            <person name="Rohde M."/>
            <person name="Galperin M.Y."/>
            <person name="Jogler C."/>
        </authorList>
    </citation>
    <scope>NUCLEOTIDE SEQUENCE [LARGE SCALE GENOMIC DNA]</scope>
    <source>
        <strain evidence="1 2">Mal64</strain>
    </source>
</reference>
<evidence type="ECO:0008006" key="3">
    <source>
        <dbReference type="Google" id="ProtNLM"/>
    </source>
</evidence>
<accession>A0A5C5ZQZ4</accession>
<dbReference type="EMBL" id="SJPQ01000001">
    <property type="protein sequence ID" value="TWT89972.1"/>
    <property type="molecule type" value="Genomic_DNA"/>
</dbReference>
<dbReference type="Gene3D" id="3.40.1160.10">
    <property type="entry name" value="Acetylglutamate kinase-like"/>
    <property type="match status" value="1"/>
</dbReference>
<evidence type="ECO:0000313" key="1">
    <source>
        <dbReference type="EMBL" id="TWT89972.1"/>
    </source>
</evidence>
<dbReference type="SUPFAM" id="SSF53633">
    <property type="entry name" value="Carbamate kinase-like"/>
    <property type="match status" value="1"/>
</dbReference>
<sequence length="208" mass="22848">MLVGESSVTIEVVKVGGGSLASPGFPARLSAWLDAERAARPSWERVLVVGGGAAVDALREIDRVSPLDPEVAHWEAIERMVSNARLVASWLPSVAWADCYERLPSGDPAVLLFDVRRFLREIEPRLPGPKLRASWDVTSDSIAARLAGCLDARLTLLKPPGFLRHSVPDQAPLKATWAPWDSRLQRLVDKDFERHAAKVAAIRFTTVE</sequence>
<dbReference type="InterPro" id="IPR036393">
    <property type="entry name" value="AceGlu_kinase-like_sf"/>
</dbReference>
<keyword evidence="2" id="KW-1185">Reference proteome</keyword>
<gene>
    <name evidence="1" type="ORF">Mal64_03540</name>
</gene>
<evidence type="ECO:0000313" key="2">
    <source>
        <dbReference type="Proteomes" id="UP000315440"/>
    </source>
</evidence>
<proteinExistence type="predicted"/>
<dbReference type="AlphaFoldDB" id="A0A5C5ZQZ4"/>
<name>A0A5C5ZQZ4_9BACT</name>